<dbReference type="KEGG" id="asha:G8E00_06900"/>
<dbReference type="PANTHER" id="PTHR30199">
    <property type="entry name" value="MFS FAMILY TRANSPORTER, PREDICTED SUBSTRATE BENZOATE"/>
    <property type="match status" value="1"/>
</dbReference>
<dbReference type="NCBIfam" id="TIGR00843">
    <property type="entry name" value="benE"/>
    <property type="match status" value="1"/>
</dbReference>
<feature type="transmembrane region" description="Helical" evidence="1">
    <location>
        <begin position="88"/>
        <end position="104"/>
    </location>
</feature>
<keyword evidence="1" id="KW-0812">Transmembrane</keyword>
<feature type="transmembrane region" description="Helical" evidence="1">
    <location>
        <begin position="110"/>
        <end position="128"/>
    </location>
</feature>
<dbReference type="RefSeq" id="WP_166223026.1">
    <property type="nucleotide sequence ID" value="NZ_CP049801.1"/>
</dbReference>
<dbReference type="InterPro" id="IPR004711">
    <property type="entry name" value="Benzoate_Transporter"/>
</dbReference>
<keyword evidence="1" id="KW-0472">Membrane</keyword>
<dbReference type="EMBL" id="CP049801">
    <property type="protein sequence ID" value="QIO05699.1"/>
    <property type="molecule type" value="Genomic_DNA"/>
</dbReference>
<feature type="transmembrane region" description="Helical" evidence="1">
    <location>
        <begin position="184"/>
        <end position="202"/>
    </location>
</feature>
<evidence type="ECO:0000313" key="2">
    <source>
        <dbReference type="EMBL" id="QIO05699.1"/>
    </source>
</evidence>
<keyword evidence="1" id="KW-1133">Transmembrane helix</keyword>
<reference evidence="2 3" key="1">
    <citation type="submission" date="2020-03" db="EMBL/GenBank/DDBJ databases">
        <authorList>
            <person name="Zhu W."/>
        </authorList>
    </citation>
    <scope>NUCLEOTIDE SEQUENCE [LARGE SCALE GENOMIC DNA]</scope>
    <source>
        <strain evidence="2 3">323-1</strain>
    </source>
</reference>
<feature type="transmembrane region" description="Helical" evidence="1">
    <location>
        <begin position="222"/>
        <end position="241"/>
    </location>
</feature>
<proteinExistence type="predicted"/>
<feature type="transmembrane region" description="Helical" evidence="1">
    <location>
        <begin position="334"/>
        <end position="356"/>
    </location>
</feature>
<evidence type="ECO:0000256" key="1">
    <source>
        <dbReference type="SAM" id="Phobius"/>
    </source>
</evidence>
<dbReference type="GO" id="GO:0042925">
    <property type="term" value="F:benzoate transmembrane transporter activity"/>
    <property type="evidence" value="ECO:0007669"/>
    <property type="project" value="InterPro"/>
</dbReference>
<gene>
    <name evidence="2" type="primary">benE</name>
    <name evidence="2" type="ORF">G8E00_06900</name>
</gene>
<dbReference type="AlphaFoldDB" id="A0A6G8RUT1"/>
<dbReference type="PANTHER" id="PTHR30199:SF0">
    <property type="entry name" value="INNER MEMBRANE PROTEIN YDCO"/>
    <property type="match status" value="1"/>
</dbReference>
<feature type="transmembrane region" description="Helical" evidence="1">
    <location>
        <begin position="304"/>
        <end position="327"/>
    </location>
</feature>
<feature type="transmembrane region" description="Helical" evidence="1">
    <location>
        <begin position="160"/>
        <end position="177"/>
    </location>
</feature>
<sequence>MKIYTTILIFLRQTMHNIIKDFSIPAVFAGFITFLIGISVSSVLVIQAAQILGAHPDQISSWFWALGLGIGVSGLLLSAWFKYPVATSWSTAGLALIIATGSGYTLYEAIGAFLICGLLTAILGFLGVFEKLLKYIPQSLTSAMLAGVLLKFGIAVFAQLNHEWAFILILLSVYIITRKVAQRYCIVITLLAGFVICPYFMVWNIPQLDFHLTQPVWMQPTFTWSAILGLALPLFLINMASQYLPGIAMIKSYGYTPHVKYLIGWTGVAQTLLAPFGAFSTNIAAISAAVSLDDQVHPDPKKRYIAGISSGFFYILTGLFATTLTTFLMSFPTVFMIALAGIALFATIGHNIAQAFSQTHEREAALMTFLFSASGVQFFGIGSAFWGLLFGFAVYLIFKVKSKSKTHE</sequence>
<dbReference type="GO" id="GO:0005886">
    <property type="term" value="C:plasma membrane"/>
    <property type="evidence" value="ECO:0007669"/>
    <property type="project" value="TreeGrafter"/>
</dbReference>
<accession>A0A6G8RUT1</accession>
<dbReference type="Proteomes" id="UP000502297">
    <property type="component" value="Chromosome"/>
</dbReference>
<keyword evidence="3" id="KW-1185">Reference proteome</keyword>
<feature type="transmembrane region" description="Helical" evidence="1">
    <location>
        <begin position="22"/>
        <end position="49"/>
    </location>
</feature>
<feature type="transmembrane region" description="Helical" evidence="1">
    <location>
        <begin position="262"/>
        <end position="292"/>
    </location>
</feature>
<feature type="transmembrane region" description="Helical" evidence="1">
    <location>
        <begin position="61"/>
        <end position="81"/>
    </location>
</feature>
<protein>
    <submittedName>
        <fullName evidence="2">Benzoate/H(+) symporter BenE family transporter</fullName>
    </submittedName>
</protein>
<evidence type="ECO:0000313" key="3">
    <source>
        <dbReference type="Proteomes" id="UP000502297"/>
    </source>
</evidence>
<feature type="transmembrane region" description="Helical" evidence="1">
    <location>
        <begin position="376"/>
        <end position="398"/>
    </location>
</feature>
<name>A0A6G8RUT1_9GAMM</name>
<dbReference type="Pfam" id="PF03594">
    <property type="entry name" value="BenE"/>
    <property type="match status" value="1"/>
</dbReference>
<organism evidence="2 3">
    <name type="scientific">Acinetobacter shaoyimingii</name>
    <dbReference type="NCBI Taxonomy" id="2715164"/>
    <lineage>
        <taxon>Bacteria</taxon>
        <taxon>Pseudomonadati</taxon>
        <taxon>Pseudomonadota</taxon>
        <taxon>Gammaproteobacteria</taxon>
        <taxon>Moraxellales</taxon>
        <taxon>Moraxellaceae</taxon>
        <taxon>Acinetobacter</taxon>
    </lineage>
</organism>